<dbReference type="AlphaFoldDB" id="W8B076"/>
<dbReference type="KEGG" id="ccat:101460987"/>
<evidence type="ECO:0000313" key="2">
    <source>
        <dbReference type="EMBL" id="JAB94455.1"/>
    </source>
</evidence>
<organism evidence="2">
    <name type="scientific">Ceratitis capitata</name>
    <name type="common">Mediterranean fruit fly</name>
    <name type="synonym">Tephritis capitata</name>
    <dbReference type="NCBI Taxonomy" id="7213"/>
    <lineage>
        <taxon>Eukaryota</taxon>
        <taxon>Metazoa</taxon>
        <taxon>Ecdysozoa</taxon>
        <taxon>Arthropoda</taxon>
        <taxon>Hexapoda</taxon>
        <taxon>Insecta</taxon>
        <taxon>Pterygota</taxon>
        <taxon>Neoptera</taxon>
        <taxon>Endopterygota</taxon>
        <taxon>Diptera</taxon>
        <taxon>Brachycera</taxon>
        <taxon>Muscomorpha</taxon>
        <taxon>Tephritoidea</taxon>
        <taxon>Tephritidae</taxon>
        <taxon>Ceratitis</taxon>
        <taxon>Ceratitis</taxon>
    </lineage>
</organism>
<name>W8B076_CERCA</name>
<dbReference type="OrthoDB" id="8034481at2759"/>
<accession>W8B076</accession>
<reference evidence="2" key="2">
    <citation type="journal article" date="2014" name="BMC Genomics">
        <title>A genomic perspective to assessing quality of mass-reared SIT flies used in Mediterranean fruit fly (Ceratitis capitata) eradication in California.</title>
        <authorList>
            <person name="Calla B."/>
            <person name="Hall B."/>
            <person name="Hou S."/>
            <person name="Geib S.M."/>
        </authorList>
    </citation>
    <scope>NUCLEOTIDE SEQUENCE</scope>
</reference>
<feature type="region of interest" description="Disordered" evidence="1">
    <location>
        <begin position="359"/>
        <end position="410"/>
    </location>
</feature>
<feature type="compositionally biased region" description="Basic residues" evidence="1">
    <location>
        <begin position="398"/>
        <end position="407"/>
    </location>
</feature>
<proteinExistence type="evidence at transcript level"/>
<evidence type="ECO:0000256" key="1">
    <source>
        <dbReference type="SAM" id="MobiDB-lite"/>
    </source>
</evidence>
<dbReference type="GeneID" id="101460987"/>
<reference evidence="2" key="1">
    <citation type="submission" date="2013-07" db="EMBL/GenBank/DDBJ databases">
        <authorList>
            <person name="Geib S."/>
        </authorList>
    </citation>
    <scope>NUCLEOTIDE SEQUENCE</scope>
</reference>
<dbReference type="RefSeq" id="XP_004533991.1">
    <property type="nucleotide sequence ID" value="XM_004533934.3"/>
</dbReference>
<protein>
    <submittedName>
        <fullName evidence="2">Uncharacterized protein</fullName>
    </submittedName>
</protein>
<sequence length="1022" mass="117105">MGAFNTKENVSLSDLGTVTNEQNEIYKRKESIRNAVSQAIPICEPMPPECNKPHGLEMTVDSHRNARDEEIENSSHDNNFQVIKHIDYGVDEKLADYQCEKAANTPNASKLQFLSENIKLYSAQSMEITAETFTTEDNNSKVNVILLEQAIKEEYIEDNMAEERQYVSLGKPGSKANKSPHAQNYERVLNPLSLVNTETKVEIKEQANYHCDELKQEIITENSEVSKCRKPIKWIINPFSVIADVTRTYGLLMTERQNNLTDLYANNAEIKQESIQSSTENFCLNELKEAAFVNKSCSESDLFSDYHSLHNTSFESMAKSETAVESLYKSNYKVNNGTPYWMVQLPEYPSKPFEMEIKQKPIDARRGKKKDTIIAKPRSKKATPKQVRVSSTSEIKTKRNKRSKGSKRLPNYVRNSQRTLKKCAKKSKGKRWRRFAADKTYICPVVLRSFAANKCGRVLRSKRNEYLNNKNNNKFPKPLVEQKPEIIAPPAPIQIKTANGDLDLNCNEITAQESMQPAYGVTNYSQRLTTDSTLTHLTPAKIVINEEFTKQQEYIQSENNYGSIVSAATQEILHNNWQPIVRLKEMKLISNTNAFNSANSIKLEPTTSWTTLIQCPRVCIKSPNLSVNESKNFKMLKTNSAVLPIYTMQTQSHSKCLSVKLKRELTPESAAKSLYPIDLHKYNNKLLQTMQPRVCVQRLSLPRTVSQLRLVNTFNIKQECEPMTYNLSTLFKTLPQSIMNIQNNCKLLKSLQPKVRLKRLNFTTPLSNVKCNTKLRPKLKAVDNLLKLQPVVRVQRLKFNNFKLHRNITYEKVENHTQQLNVDLEVKRERECYDEKTAYELRKRNTHKVACIKEEKVSPKRSSIASLTSTPKLCIARSFSMQPIVRLKRLKCMQLGADFAKHHTCDEPETPIKMEVLDVAEEQLTPISFAKQYDEQDSGIYTDTTYRRSASFAHDASVSGRSATSSVTAIDEFSKHEILFEIALQRACINDILLRHGYSPVQFRLYNNLEDLKIFLDYLLVK</sequence>
<dbReference type="EMBL" id="GAMC01012100">
    <property type="protein sequence ID" value="JAB94455.1"/>
    <property type="molecule type" value="mRNA"/>
</dbReference>
<feature type="compositionally biased region" description="Basic and acidic residues" evidence="1">
    <location>
        <begin position="359"/>
        <end position="373"/>
    </location>
</feature>